<accession>A0A1G4SGQ9</accession>
<organism evidence="2 3">
    <name type="scientific">Paenibacillus tianmuensis</name>
    <dbReference type="NCBI Taxonomy" id="624147"/>
    <lineage>
        <taxon>Bacteria</taxon>
        <taxon>Bacillati</taxon>
        <taxon>Bacillota</taxon>
        <taxon>Bacilli</taxon>
        <taxon>Bacillales</taxon>
        <taxon>Paenibacillaceae</taxon>
        <taxon>Paenibacillus</taxon>
    </lineage>
</organism>
<proteinExistence type="predicted"/>
<keyword evidence="2" id="KW-0378">Hydrolase</keyword>
<dbReference type="GO" id="GO:0004519">
    <property type="term" value="F:endonuclease activity"/>
    <property type="evidence" value="ECO:0007669"/>
    <property type="project" value="UniProtKB-KW"/>
</dbReference>
<name>A0A1G4SGQ9_9BACL</name>
<dbReference type="GO" id="GO:0004527">
    <property type="term" value="F:exonuclease activity"/>
    <property type="evidence" value="ECO:0007669"/>
    <property type="project" value="UniProtKB-KW"/>
</dbReference>
<dbReference type="InterPro" id="IPR036691">
    <property type="entry name" value="Endo/exonu/phosph_ase_sf"/>
</dbReference>
<dbReference type="AlphaFoldDB" id="A0A1G4SGQ9"/>
<feature type="domain" description="Endonuclease/exonuclease/phosphatase" evidence="1">
    <location>
        <begin position="77"/>
        <end position="343"/>
    </location>
</feature>
<keyword evidence="2" id="KW-0540">Nuclease</keyword>
<dbReference type="SUPFAM" id="SSF56219">
    <property type="entry name" value="DNase I-like"/>
    <property type="match status" value="1"/>
</dbReference>
<dbReference type="PANTHER" id="PTHR14859:SF1">
    <property type="entry name" value="PGAP2-INTERACTING PROTEIN"/>
    <property type="match status" value="1"/>
</dbReference>
<evidence type="ECO:0000259" key="1">
    <source>
        <dbReference type="Pfam" id="PF03372"/>
    </source>
</evidence>
<dbReference type="Proteomes" id="UP000198601">
    <property type="component" value="Unassembled WGS sequence"/>
</dbReference>
<dbReference type="Pfam" id="PF03372">
    <property type="entry name" value="Exo_endo_phos"/>
    <property type="match status" value="1"/>
</dbReference>
<evidence type="ECO:0000313" key="2">
    <source>
        <dbReference type="EMBL" id="SCW68353.1"/>
    </source>
</evidence>
<protein>
    <submittedName>
        <fullName evidence="2">Metal-dependent hydrolase, endonuclease/exonuclease/phosphatase family</fullName>
    </submittedName>
</protein>
<gene>
    <name evidence="2" type="ORF">SAMN04487970_102831</name>
</gene>
<dbReference type="PANTHER" id="PTHR14859">
    <property type="entry name" value="CALCOFLUOR WHITE HYPERSENSITIVE PROTEIN PRECURSOR"/>
    <property type="match status" value="1"/>
</dbReference>
<dbReference type="STRING" id="624147.SAMN04487970_102831"/>
<reference evidence="3" key="1">
    <citation type="submission" date="2016-10" db="EMBL/GenBank/DDBJ databases">
        <authorList>
            <person name="Varghese N."/>
            <person name="Submissions S."/>
        </authorList>
    </citation>
    <scope>NUCLEOTIDE SEQUENCE [LARGE SCALE GENOMIC DNA]</scope>
    <source>
        <strain evidence="3">CGMCC 1.8946</strain>
    </source>
</reference>
<dbReference type="InterPro" id="IPR005135">
    <property type="entry name" value="Endo/exonuclease/phosphatase"/>
</dbReference>
<dbReference type="GO" id="GO:0016020">
    <property type="term" value="C:membrane"/>
    <property type="evidence" value="ECO:0007669"/>
    <property type="project" value="GOC"/>
</dbReference>
<evidence type="ECO:0000313" key="3">
    <source>
        <dbReference type="Proteomes" id="UP000198601"/>
    </source>
</evidence>
<keyword evidence="2" id="KW-0255">Endonuclease</keyword>
<keyword evidence="3" id="KW-1185">Reference proteome</keyword>
<dbReference type="InterPro" id="IPR051916">
    <property type="entry name" value="GPI-anchor_lipid_remodeler"/>
</dbReference>
<sequence length="353" mass="39342">MIKKLLPWLAWIALPPIAALALFLIYMTAVDYKPPAKVELPTNNNNTSTLKQGQPFTVTTFNLGYAGLDKGQDFFMDGGTMSRSGSKEQTEANLRAITDFLSGARSDLYMLQEVDVNSSRSNHMNQVQIISDRLPEYSSTFAYNYKVAWVPVPLTHPMGAVQSGLLTVSMSNSTSHTRVDLPGKESWPVQLFELDRAFIESRLPVDNGKELVLINLHLSAFDKGGAIRKQQLDFLADHIHQEMKKNNYLILGGDWNHALPGTDHSRFPSQQKWPQWLQPFPGTFAPAGFQWAVDPGTPSVRTLDTAYRPGINFLAVIDGFLVSPNVKIVDVTGHDLNFENSDHNPVTGRFVLK</sequence>
<dbReference type="Gene3D" id="3.60.10.10">
    <property type="entry name" value="Endonuclease/exonuclease/phosphatase"/>
    <property type="match status" value="1"/>
</dbReference>
<dbReference type="EMBL" id="FMTT01000028">
    <property type="protein sequence ID" value="SCW68353.1"/>
    <property type="molecule type" value="Genomic_DNA"/>
</dbReference>
<dbReference type="OrthoDB" id="7616949at2"/>
<keyword evidence="2" id="KW-0269">Exonuclease</keyword>
<dbReference type="GO" id="GO:0006506">
    <property type="term" value="P:GPI anchor biosynthetic process"/>
    <property type="evidence" value="ECO:0007669"/>
    <property type="project" value="TreeGrafter"/>
</dbReference>